<keyword evidence="2" id="KW-1133">Transmembrane helix</keyword>
<name>A0AAV4LWP3_BABCB</name>
<comment type="caution">
    <text evidence="3">The sequence shown here is derived from an EMBL/GenBank/DDBJ whole genome shotgun (WGS) entry which is preliminary data.</text>
</comment>
<feature type="transmembrane region" description="Helical" evidence="2">
    <location>
        <begin position="379"/>
        <end position="407"/>
    </location>
</feature>
<reference evidence="3 4" key="1">
    <citation type="submission" date="2021-06" db="EMBL/GenBank/DDBJ databases">
        <title>Genome sequence of Babesia caballi.</title>
        <authorList>
            <person name="Yamagishi J."/>
            <person name="Kidaka T."/>
            <person name="Ochi A."/>
        </authorList>
    </citation>
    <scope>NUCLEOTIDE SEQUENCE [LARGE SCALE GENOMIC DNA]</scope>
    <source>
        <strain evidence="3">USDA-D6B2</strain>
    </source>
</reference>
<feature type="region of interest" description="Disordered" evidence="1">
    <location>
        <begin position="1"/>
        <end position="25"/>
    </location>
</feature>
<feature type="compositionally biased region" description="Basic and acidic residues" evidence="1">
    <location>
        <begin position="1"/>
        <end position="22"/>
    </location>
</feature>
<dbReference type="RefSeq" id="XP_067716301.1">
    <property type="nucleotide sequence ID" value="XM_067860200.1"/>
</dbReference>
<feature type="transmembrane region" description="Helical" evidence="2">
    <location>
        <begin position="335"/>
        <end position="359"/>
    </location>
</feature>
<organism evidence="3 4">
    <name type="scientific">Babesia caballi</name>
    <dbReference type="NCBI Taxonomy" id="5871"/>
    <lineage>
        <taxon>Eukaryota</taxon>
        <taxon>Sar</taxon>
        <taxon>Alveolata</taxon>
        <taxon>Apicomplexa</taxon>
        <taxon>Aconoidasida</taxon>
        <taxon>Piroplasmida</taxon>
        <taxon>Babesiidae</taxon>
        <taxon>Babesia</taxon>
    </lineage>
</organism>
<protein>
    <submittedName>
        <fullName evidence="3">Transmembrane protein, putative</fullName>
    </submittedName>
</protein>
<keyword evidence="4" id="KW-1185">Reference proteome</keyword>
<evidence type="ECO:0000256" key="2">
    <source>
        <dbReference type="SAM" id="Phobius"/>
    </source>
</evidence>
<dbReference type="GeneID" id="94195713"/>
<dbReference type="Proteomes" id="UP001497744">
    <property type="component" value="Unassembled WGS sequence"/>
</dbReference>
<evidence type="ECO:0000313" key="4">
    <source>
        <dbReference type="Proteomes" id="UP001497744"/>
    </source>
</evidence>
<accession>A0AAV4LWP3</accession>
<dbReference type="EMBL" id="BPLF01000003">
    <property type="protein sequence ID" value="GIX64232.1"/>
    <property type="molecule type" value="Genomic_DNA"/>
</dbReference>
<keyword evidence="2" id="KW-0472">Membrane</keyword>
<gene>
    <name evidence="3" type="ORF">BcabD6B2_36670</name>
</gene>
<proteinExistence type="predicted"/>
<sequence>MPEQGNNRRRENHSARVHREAHSQSSRAADSICAVSCTTSIENQAFHCHDTDEKTVAGHEVTAVRDTNMSSARPHAGCGLDDIARIKGHFDQHMPFNTLESMANPKHYSNDTVDPLPPFKEAVNYGGSSYNSRIARHKGKYVADANTADFIGDGQCISTFYTTISMGGMLLALLVPAVFHICFQFRLYGGLFSIPEHIKNADGIQSRRMSIMKDTWAVVDHLGEFENFFFIGVFLYLSIQIVGFYTTQARIRRYLWKLCSVAVEMSKHEFLYGSKQRAMEHFSDYAKRMYRNQAHACTQTEQGLVKAFDEASSKFDNYQIESIWRKTSFMRYRILFTRIHLPMLLNFVISIGMTAFVYDKRFRMHHRVPLAHPDIVSNLYWYAAIQYEGFWCIFALFLLNFATWLYLCHTNFHTTMFGLLEGAHNHIHAVASDYGSKLAKDVWDKQMLLFSSTIYAIDSNKVNRGVSYAPARLETLNSQINFGNTIPHKDKRPCLCQFLCIPTLDQDSQDAPHFVNGSPFEELHIPLLETESRSKYRTRNGPILHE</sequence>
<dbReference type="AlphaFoldDB" id="A0AAV4LWP3"/>
<keyword evidence="2 3" id="KW-0812">Transmembrane</keyword>
<feature type="transmembrane region" description="Helical" evidence="2">
    <location>
        <begin position="228"/>
        <end position="247"/>
    </location>
</feature>
<evidence type="ECO:0000256" key="1">
    <source>
        <dbReference type="SAM" id="MobiDB-lite"/>
    </source>
</evidence>
<feature type="transmembrane region" description="Helical" evidence="2">
    <location>
        <begin position="168"/>
        <end position="187"/>
    </location>
</feature>
<evidence type="ECO:0000313" key="3">
    <source>
        <dbReference type="EMBL" id="GIX64232.1"/>
    </source>
</evidence>